<dbReference type="SMART" id="SM01323">
    <property type="entry name" value="YajC"/>
    <property type="match status" value="1"/>
</dbReference>
<dbReference type="GO" id="GO:0015031">
    <property type="term" value="P:protein transport"/>
    <property type="evidence" value="ECO:0007669"/>
    <property type="project" value="UniProtKB-KW"/>
</dbReference>
<sequence length="112" mass="12877">MISIIYDVFANNENLQYQENPFSFIIILLLFSLIFYFTIFRPQQKRAKAHKKLINNIRKEDEILTTGGLIGRVTKTTKNDYILISLNSSNEVIIKKDSISAILPKGTIKTLL</sequence>
<dbReference type="InterPro" id="IPR003849">
    <property type="entry name" value="Preprotein_translocase_YajC"/>
</dbReference>
<evidence type="ECO:0000256" key="7">
    <source>
        <dbReference type="ARBA" id="ARBA00022927"/>
    </source>
</evidence>
<evidence type="ECO:0000256" key="1">
    <source>
        <dbReference type="ARBA" id="ARBA00004162"/>
    </source>
</evidence>
<evidence type="ECO:0000256" key="4">
    <source>
        <dbReference type="ARBA" id="ARBA00022448"/>
    </source>
</evidence>
<keyword evidence="4" id="KW-0813">Transport</keyword>
<keyword evidence="7" id="KW-0653">Protein transport</keyword>
<dbReference type="KEGG" id="wca:WEOB_169"/>
<dbReference type="PRINTS" id="PR01853">
    <property type="entry name" value="YAJCTRNLCASE"/>
</dbReference>
<keyword evidence="6 11" id="KW-0812">Transmembrane</keyword>
<comment type="similarity">
    <text evidence="2">Belongs to the YajC family.</text>
</comment>
<evidence type="ECO:0000256" key="3">
    <source>
        <dbReference type="ARBA" id="ARBA00014962"/>
    </source>
</evidence>
<keyword evidence="13" id="KW-1185">Reference proteome</keyword>
<dbReference type="GO" id="GO:0005886">
    <property type="term" value="C:plasma membrane"/>
    <property type="evidence" value="ECO:0007669"/>
    <property type="project" value="UniProtKB-SubCell"/>
</dbReference>
<evidence type="ECO:0000256" key="10">
    <source>
        <dbReference type="ARBA" id="ARBA00023136"/>
    </source>
</evidence>
<protein>
    <recommendedName>
        <fullName evidence="3">Sec translocon accessory complex subunit YajC</fullName>
    </recommendedName>
</protein>
<keyword evidence="10 11" id="KW-0472">Membrane</keyword>
<gene>
    <name evidence="12" type="primary">yajC</name>
    <name evidence="12" type="ORF">WEOB_169</name>
</gene>
<dbReference type="PANTHER" id="PTHR33909">
    <property type="entry name" value="SEC TRANSLOCON ACCESSORY COMPLEX SUBUNIT YAJC"/>
    <property type="match status" value="1"/>
</dbReference>
<evidence type="ECO:0000256" key="9">
    <source>
        <dbReference type="ARBA" id="ARBA00023010"/>
    </source>
</evidence>
<dbReference type="PATRIC" id="fig|1594731.3.peg.158"/>
<dbReference type="AlphaFoldDB" id="A0A0H5BWN4"/>
<keyword evidence="5" id="KW-1003">Cell membrane</keyword>
<evidence type="ECO:0000256" key="11">
    <source>
        <dbReference type="SAM" id="Phobius"/>
    </source>
</evidence>
<reference evidence="13" key="1">
    <citation type="submission" date="2015-01" db="EMBL/GenBank/DDBJ databases">
        <authorList>
            <person name="Manzano-Marin A."/>
            <person name="Manzano-Marin A."/>
        </authorList>
    </citation>
    <scope>NUCLEOTIDE SEQUENCE [LARGE SCALE GENOMIC DNA]</scope>
    <source>
        <strain evidence="13">obscurior</strain>
    </source>
</reference>
<evidence type="ECO:0000256" key="2">
    <source>
        <dbReference type="ARBA" id="ARBA00006742"/>
    </source>
</evidence>
<dbReference type="EMBL" id="LN774881">
    <property type="protein sequence ID" value="CEN32122.1"/>
    <property type="molecule type" value="Genomic_DNA"/>
</dbReference>
<name>A0A0H5BWN4_9ENTR</name>
<keyword evidence="8 11" id="KW-1133">Transmembrane helix</keyword>
<dbReference type="Pfam" id="PF02699">
    <property type="entry name" value="YajC"/>
    <property type="match status" value="1"/>
</dbReference>
<evidence type="ECO:0000256" key="8">
    <source>
        <dbReference type="ARBA" id="ARBA00022989"/>
    </source>
</evidence>
<evidence type="ECO:0000256" key="6">
    <source>
        <dbReference type="ARBA" id="ARBA00022692"/>
    </source>
</evidence>
<dbReference type="NCBIfam" id="TIGR00739">
    <property type="entry name" value="yajC"/>
    <property type="match status" value="1"/>
</dbReference>
<evidence type="ECO:0000256" key="5">
    <source>
        <dbReference type="ARBA" id="ARBA00022475"/>
    </source>
</evidence>
<dbReference type="Proteomes" id="UP000242753">
    <property type="component" value="Chromosome I"/>
</dbReference>
<dbReference type="RefSeq" id="WP_281264016.1">
    <property type="nucleotide sequence ID" value="NZ_LN774881.1"/>
</dbReference>
<dbReference type="STRING" id="1594731.WEOB_169"/>
<evidence type="ECO:0000313" key="12">
    <source>
        <dbReference type="EMBL" id="CEN32122.1"/>
    </source>
</evidence>
<dbReference type="PANTHER" id="PTHR33909:SF1">
    <property type="entry name" value="SEC TRANSLOCON ACCESSORY COMPLEX SUBUNIT YAJC"/>
    <property type="match status" value="1"/>
</dbReference>
<proteinExistence type="inferred from homology"/>
<comment type="subcellular location">
    <subcellularLocation>
        <location evidence="1">Cell membrane</location>
        <topology evidence="1">Single-pass membrane protein</topology>
    </subcellularLocation>
</comment>
<feature type="transmembrane region" description="Helical" evidence="11">
    <location>
        <begin position="22"/>
        <end position="40"/>
    </location>
</feature>
<accession>A0A0H5BWN4</accession>
<keyword evidence="9" id="KW-0811">Translocation</keyword>
<organism evidence="12 13">
    <name type="scientific">Candidatus Westeberhardia cardiocondylae</name>
    <dbReference type="NCBI Taxonomy" id="1594731"/>
    <lineage>
        <taxon>Bacteria</taxon>
        <taxon>Pseudomonadati</taxon>
        <taxon>Pseudomonadota</taxon>
        <taxon>Gammaproteobacteria</taxon>
        <taxon>Enterobacterales</taxon>
        <taxon>Enterobacteriaceae</taxon>
        <taxon>ant endosymbionts</taxon>
        <taxon>Candidatus Westeberhardia</taxon>
    </lineage>
</organism>
<evidence type="ECO:0000313" key="13">
    <source>
        <dbReference type="Proteomes" id="UP000242753"/>
    </source>
</evidence>